<dbReference type="GO" id="GO:0004534">
    <property type="term" value="F:5'-3' RNA exonuclease activity"/>
    <property type="evidence" value="ECO:0007669"/>
    <property type="project" value="TreeGrafter"/>
</dbReference>
<dbReference type="PANTHER" id="PTHR42924">
    <property type="entry name" value="EXONUCLEASE"/>
    <property type="match status" value="1"/>
</dbReference>
<sequence>MIMPHRKSEIHMHSIFSDGEFSPEQLVNIAKENNVTLLSLTDHDTFDGIQGFLQAAEETDIEAFPGIEITVKFHDFNIHLLAYFKDYESIHSDLLQRVGQMTETRERRMMELIQRIDGVIPEKFRGLIEFEKVKRAAEGVLARPHLAREMVRLGIVSNTHQAFDRYLVKYNVQRENLDVATAISLIRASNGVPVMAHPGERSYSLICPEKGRKKENAPVLLEELKDMGLLGLECHYPYQERMGTVQYFIELASKFDLIITGSRDFHGFYNHQQVNIFGTTNMEPVFLEQFQSVWNN</sequence>
<dbReference type="Gene3D" id="3.20.20.140">
    <property type="entry name" value="Metal-dependent hydrolases"/>
    <property type="match status" value="1"/>
</dbReference>
<organism evidence="2">
    <name type="scientific">marine metagenome</name>
    <dbReference type="NCBI Taxonomy" id="408172"/>
    <lineage>
        <taxon>unclassified sequences</taxon>
        <taxon>metagenomes</taxon>
        <taxon>ecological metagenomes</taxon>
    </lineage>
</organism>
<gene>
    <name evidence="2" type="ORF">METZ01_LOCUS71481</name>
</gene>
<feature type="domain" description="Polymerase/histidinol phosphatase N-terminal" evidence="1">
    <location>
        <begin position="8"/>
        <end position="73"/>
    </location>
</feature>
<dbReference type="GO" id="GO:0035312">
    <property type="term" value="F:5'-3' DNA exonuclease activity"/>
    <property type="evidence" value="ECO:0007669"/>
    <property type="project" value="TreeGrafter"/>
</dbReference>
<name>A0A381TUK6_9ZZZZ</name>
<proteinExistence type="predicted"/>
<dbReference type="InterPro" id="IPR052018">
    <property type="entry name" value="PHP_domain"/>
</dbReference>
<dbReference type="InterPro" id="IPR004013">
    <property type="entry name" value="PHP_dom"/>
</dbReference>
<dbReference type="InterPro" id="IPR016195">
    <property type="entry name" value="Pol/histidinol_Pase-like"/>
</dbReference>
<dbReference type="SMART" id="SM00481">
    <property type="entry name" value="POLIIIAc"/>
    <property type="match status" value="1"/>
</dbReference>
<dbReference type="EMBL" id="UINC01005038">
    <property type="protein sequence ID" value="SVA18627.1"/>
    <property type="molecule type" value="Genomic_DNA"/>
</dbReference>
<dbReference type="AlphaFoldDB" id="A0A381TUK6"/>
<dbReference type="CDD" id="cd07438">
    <property type="entry name" value="PHP_HisPPase_AMP"/>
    <property type="match status" value="1"/>
</dbReference>
<evidence type="ECO:0000313" key="2">
    <source>
        <dbReference type="EMBL" id="SVA18627.1"/>
    </source>
</evidence>
<accession>A0A381TUK6</accession>
<dbReference type="InterPro" id="IPR003141">
    <property type="entry name" value="Pol/His_phosphatase_N"/>
</dbReference>
<dbReference type="SUPFAM" id="SSF89550">
    <property type="entry name" value="PHP domain-like"/>
    <property type="match status" value="1"/>
</dbReference>
<reference evidence="2" key="1">
    <citation type="submission" date="2018-05" db="EMBL/GenBank/DDBJ databases">
        <authorList>
            <person name="Lanie J.A."/>
            <person name="Ng W.-L."/>
            <person name="Kazmierczak K.M."/>
            <person name="Andrzejewski T.M."/>
            <person name="Davidsen T.M."/>
            <person name="Wayne K.J."/>
            <person name="Tettelin H."/>
            <person name="Glass J.I."/>
            <person name="Rusch D."/>
            <person name="Podicherti R."/>
            <person name="Tsui H.-C.T."/>
            <person name="Winkler M.E."/>
        </authorList>
    </citation>
    <scope>NUCLEOTIDE SEQUENCE</scope>
</reference>
<dbReference type="Gene3D" id="1.10.150.650">
    <property type="match status" value="1"/>
</dbReference>
<evidence type="ECO:0000259" key="1">
    <source>
        <dbReference type="SMART" id="SM00481"/>
    </source>
</evidence>
<dbReference type="PANTHER" id="PTHR42924:SF3">
    <property type="entry name" value="POLYMERASE_HISTIDINOL PHOSPHATASE N-TERMINAL DOMAIN-CONTAINING PROTEIN"/>
    <property type="match status" value="1"/>
</dbReference>
<dbReference type="Pfam" id="PF02811">
    <property type="entry name" value="PHP"/>
    <property type="match status" value="1"/>
</dbReference>
<protein>
    <recommendedName>
        <fullName evidence="1">Polymerase/histidinol phosphatase N-terminal domain-containing protein</fullName>
    </recommendedName>
</protein>